<gene>
    <name evidence="2" type="ORF">HDF12_001302</name>
</gene>
<protein>
    <submittedName>
        <fullName evidence="2">Uncharacterized protein</fullName>
    </submittedName>
</protein>
<organism evidence="2 3">
    <name type="scientific">Tunturiibacter lichenicola</name>
    <dbReference type="NCBI Taxonomy" id="2051959"/>
    <lineage>
        <taxon>Bacteria</taxon>
        <taxon>Pseudomonadati</taxon>
        <taxon>Acidobacteriota</taxon>
        <taxon>Terriglobia</taxon>
        <taxon>Terriglobales</taxon>
        <taxon>Acidobacteriaceae</taxon>
        <taxon>Tunturiibacter</taxon>
    </lineage>
</organism>
<accession>A0A7Y9T2A0</accession>
<comment type="caution">
    <text evidence="2">The sequence shown here is derived from an EMBL/GenBank/DDBJ whole genome shotgun (WGS) entry which is preliminary data.</text>
</comment>
<dbReference type="AlphaFoldDB" id="A0A7Y9T2A0"/>
<reference evidence="2 3" key="1">
    <citation type="submission" date="2020-07" db="EMBL/GenBank/DDBJ databases">
        <title>Genomic Encyclopedia of Type Strains, Phase IV (KMG-V): Genome sequencing to study the core and pangenomes of soil and plant-associated prokaryotes.</title>
        <authorList>
            <person name="Whitman W."/>
        </authorList>
    </citation>
    <scope>NUCLEOTIDE SEQUENCE [LARGE SCALE GENOMIC DNA]</scope>
    <source>
        <strain evidence="2 3">M8UP30</strain>
    </source>
</reference>
<proteinExistence type="predicted"/>
<name>A0A7Y9T2A0_9BACT</name>
<dbReference type="EMBL" id="JACCCV010000001">
    <property type="protein sequence ID" value="NYF50937.1"/>
    <property type="molecule type" value="Genomic_DNA"/>
</dbReference>
<dbReference type="Proteomes" id="UP000534186">
    <property type="component" value="Unassembled WGS sequence"/>
</dbReference>
<evidence type="ECO:0000256" key="1">
    <source>
        <dbReference type="SAM" id="MobiDB-lite"/>
    </source>
</evidence>
<evidence type="ECO:0000313" key="3">
    <source>
        <dbReference type="Proteomes" id="UP000534186"/>
    </source>
</evidence>
<feature type="compositionally biased region" description="Polar residues" evidence="1">
    <location>
        <begin position="13"/>
        <end position="33"/>
    </location>
</feature>
<evidence type="ECO:0000313" key="2">
    <source>
        <dbReference type="EMBL" id="NYF50937.1"/>
    </source>
</evidence>
<feature type="region of interest" description="Disordered" evidence="1">
    <location>
        <begin position="1"/>
        <end position="56"/>
    </location>
</feature>
<sequence>MEPNPTKIHRLPQNPQQNSNPIEPSHYGTNPISEHSPKGLTLHPSHRSHNPATIIP</sequence>